<organism evidence="17 18">
    <name type="scientific">Fusicatenibacter saccharivorans</name>
    <dbReference type="NCBI Taxonomy" id="1150298"/>
    <lineage>
        <taxon>Bacteria</taxon>
        <taxon>Bacillati</taxon>
        <taxon>Bacillota</taxon>
        <taxon>Clostridia</taxon>
        <taxon>Lachnospirales</taxon>
        <taxon>Lachnospiraceae</taxon>
        <taxon>Fusicatenibacter</taxon>
    </lineage>
</organism>
<keyword evidence="13 16" id="KW-0173">Coenzyme A biosynthesis</keyword>
<keyword evidence="16" id="KW-0479">Metal-binding</keyword>
<comment type="subcellular location">
    <subcellularLocation>
        <location evidence="3 16">Cytoplasm</location>
    </subcellularLocation>
</comment>
<evidence type="ECO:0000256" key="14">
    <source>
        <dbReference type="ARBA" id="ARBA00038036"/>
    </source>
</evidence>
<protein>
    <recommendedName>
        <fullName evidence="15 16">Type III pantothenate kinase</fullName>
        <ecNumber evidence="6 16">2.7.1.33</ecNumber>
    </recommendedName>
    <alternativeName>
        <fullName evidence="16">PanK-III</fullName>
    </alternativeName>
    <alternativeName>
        <fullName evidence="16">Pantothenic acid kinase</fullName>
    </alternativeName>
</protein>
<dbReference type="NCBIfam" id="TIGR00671">
    <property type="entry name" value="baf"/>
    <property type="match status" value="1"/>
</dbReference>
<dbReference type="GO" id="GO:0015937">
    <property type="term" value="P:coenzyme A biosynthetic process"/>
    <property type="evidence" value="ECO:0007669"/>
    <property type="project" value="UniProtKB-UniRule"/>
</dbReference>
<proteinExistence type="inferred from homology"/>
<evidence type="ECO:0000313" key="17">
    <source>
        <dbReference type="EMBL" id="CUO85596.1"/>
    </source>
</evidence>
<evidence type="ECO:0000256" key="13">
    <source>
        <dbReference type="ARBA" id="ARBA00022993"/>
    </source>
</evidence>
<comment type="cofactor">
    <cofactor evidence="2">
        <name>K(+)</name>
        <dbReference type="ChEBI" id="CHEBI:29103"/>
    </cofactor>
</comment>
<keyword evidence="8 16" id="KW-0808">Transferase</keyword>
<evidence type="ECO:0000256" key="6">
    <source>
        <dbReference type="ARBA" id="ARBA00012102"/>
    </source>
</evidence>
<dbReference type="Proteomes" id="UP000095706">
    <property type="component" value="Unassembled WGS sequence"/>
</dbReference>
<keyword evidence="9 16" id="KW-0547">Nucleotide-binding</keyword>
<comment type="function">
    <text evidence="16">Catalyzes the phosphorylation of pantothenate (Pan), the first step in CoA biosynthesis.</text>
</comment>
<keyword evidence="11 16" id="KW-0067">ATP-binding</keyword>
<dbReference type="Gene3D" id="3.30.420.40">
    <property type="match status" value="2"/>
</dbReference>
<dbReference type="InterPro" id="IPR043129">
    <property type="entry name" value="ATPase_NBD"/>
</dbReference>
<evidence type="ECO:0000256" key="12">
    <source>
        <dbReference type="ARBA" id="ARBA00022958"/>
    </source>
</evidence>
<evidence type="ECO:0000256" key="2">
    <source>
        <dbReference type="ARBA" id="ARBA00001958"/>
    </source>
</evidence>
<dbReference type="GO" id="GO:0004594">
    <property type="term" value="F:pantothenate kinase activity"/>
    <property type="evidence" value="ECO:0007669"/>
    <property type="project" value="UniProtKB-UniRule"/>
</dbReference>
<feature type="binding site" evidence="16">
    <location>
        <position position="184"/>
    </location>
    <ligand>
        <name>substrate</name>
    </ligand>
</feature>
<comment type="catalytic activity">
    <reaction evidence="1 16">
        <text>(R)-pantothenate + ATP = (R)-4'-phosphopantothenate + ADP + H(+)</text>
        <dbReference type="Rhea" id="RHEA:16373"/>
        <dbReference type="ChEBI" id="CHEBI:10986"/>
        <dbReference type="ChEBI" id="CHEBI:15378"/>
        <dbReference type="ChEBI" id="CHEBI:29032"/>
        <dbReference type="ChEBI" id="CHEBI:30616"/>
        <dbReference type="ChEBI" id="CHEBI:456216"/>
        <dbReference type="EC" id="2.7.1.33"/>
    </reaction>
</comment>
<feature type="binding site" evidence="16">
    <location>
        <begin position="6"/>
        <end position="13"/>
    </location>
    <ligand>
        <name>ATP</name>
        <dbReference type="ChEBI" id="CHEBI:30616"/>
    </ligand>
</feature>
<dbReference type="RefSeq" id="WP_055228523.1">
    <property type="nucleotide sequence ID" value="NZ_CYYV01000017.1"/>
</dbReference>
<feature type="binding site" evidence="16">
    <location>
        <position position="132"/>
    </location>
    <ligand>
        <name>ATP</name>
        <dbReference type="ChEBI" id="CHEBI:30616"/>
    </ligand>
</feature>
<keyword evidence="7 16" id="KW-0963">Cytoplasm</keyword>
<dbReference type="EC" id="2.7.1.33" evidence="6 16"/>
<name>A0A174IHB7_9FIRM</name>
<evidence type="ECO:0000256" key="7">
    <source>
        <dbReference type="ARBA" id="ARBA00022490"/>
    </source>
</evidence>
<keyword evidence="12 16" id="KW-0630">Potassium</keyword>
<feature type="binding site" evidence="16">
    <location>
        <begin position="107"/>
        <end position="110"/>
    </location>
    <ligand>
        <name>substrate</name>
    </ligand>
</feature>
<reference evidence="17 18" key="1">
    <citation type="submission" date="2015-09" db="EMBL/GenBank/DDBJ databases">
        <authorList>
            <consortium name="Pathogen Informatics"/>
        </authorList>
    </citation>
    <scope>NUCLEOTIDE SEQUENCE [LARGE SCALE GENOMIC DNA]</scope>
    <source>
        <strain evidence="17 18">2789STDY5608849</strain>
    </source>
</reference>
<sequence length="254" mass="27038">MILAIDIGNTNIVLGCVEGKKTFFIERLSTDKAKTELEYAVSLKNVLEIYEIPVNQIEGGIISSVVPQVTELCRSAAEKVIKKPVKVVGPGVKTGLNIKLDDPATAGSDLVVVAVAALNEYTCPQIVIDMGTATTMSVLDQKGCFIGGVILPGLRTSLDALVSNAAQLSQTSLTAPKKVIGKNTLDCLRGGMIYGNAASIDGMIERMEEELGCKCTIVATGGLAQAVIPHCRHNIIIDEDLLLKGLQIIYEKNR</sequence>
<accession>A0A174IHB7</accession>
<dbReference type="AlphaFoldDB" id="A0A174IHB7"/>
<dbReference type="PANTHER" id="PTHR34265">
    <property type="entry name" value="TYPE III PANTOTHENATE KINASE"/>
    <property type="match status" value="1"/>
</dbReference>
<comment type="caution">
    <text evidence="16">Lacks conserved residue(s) required for the propagation of feature annotation.</text>
</comment>
<dbReference type="GO" id="GO:0046872">
    <property type="term" value="F:metal ion binding"/>
    <property type="evidence" value="ECO:0007669"/>
    <property type="project" value="UniProtKB-KW"/>
</dbReference>
<dbReference type="NCBIfam" id="NF009855">
    <property type="entry name" value="PRK13321.1"/>
    <property type="match status" value="1"/>
</dbReference>
<evidence type="ECO:0000256" key="10">
    <source>
        <dbReference type="ARBA" id="ARBA00022777"/>
    </source>
</evidence>
<feature type="active site" description="Proton acceptor" evidence="16">
    <location>
        <position position="109"/>
    </location>
</feature>
<dbReference type="SUPFAM" id="SSF53067">
    <property type="entry name" value="Actin-like ATPase domain"/>
    <property type="match status" value="2"/>
</dbReference>
<evidence type="ECO:0000256" key="15">
    <source>
        <dbReference type="ARBA" id="ARBA00040883"/>
    </source>
</evidence>
<dbReference type="HAMAP" id="MF_01274">
    <property type="entry name" value="Pantothen_kinase_3"/>
    <property type="match status" value="1"/>
</dbReference>
<evidence type="ECO:0000256" key="8">
    <source>
        <dbReference type="ARBA" id="ARBA00022679"/>
    </source>
</evidence>
<evidence type="ECO:0000256" key="4">
    <source>
        <dbReference type="ARBA" id="ARBA00005225"/>
    </source>
</evidence>
<comment type="pathway">
    <text evidence="4 16">Cofactor biosynthesis; coenzyme A biosynthesis; CoA from (R)-pantothenate: step 1/5.</text>
</comment>
<evidence type="ECO:0000256" key="16">
    <source>
        <dbReference type="HAMAP-Rule" id="MF_01274"/>
    </source>
</evidence>
<dbReference type="Pfam" id="PF03309">
    <property type="entry name" value="Pan_kinase"/>
    <property type="match status" value="1"/>
</dbReference>
<evidence type="ECO:0000256" key="1">
    <source>
        <dbReference type="ARBA" id="ARBA00001206"/>
    </source>
</evidence>
<comment type="similarity">
    <text evidence="14 16">Belongs to the type III pantothenate kinase family.</text>
</comment>
<feature type="binding site" evidence="16">
    <location>
        <position position="129"/>
    </location>
    <ligand>
        <name>K(+)</name>
        <dbReference type="ChEBI" id="CHEBI:29103"/>
    </ligand>
</feature>
<dbReference type="InterPro" id="IPR004619">
    <property type="entry name" value="Type_III_PanK"/>
</dbReference>
<keyword evidence="10 16" id="KW-0418">Kinase</keyword>
<gene>
    <name evidence="17" type="primary">coaX_2</name>
    <name evidence="16" type="synonym">coaX</name>
    <name evidence="17" type="ORF">ERS852406_03018</name>
</gene>
<dbReference type="UniPathway" id="UPA00241">
    <property type="reaction ID" value="UER00352"/>
</dbReference>
<dbReference type="GO" id="GO:0005524">
    <property type="term" value="F:ATP binding"/>
    <property type="evidence" value="ECO:0007669"/>
    <property type="project" value="UniProtKB-UniRule"/>
</dbReference>
<evidence type="ECO:0000256" key="3">
    <source>
        <dbReference type="ARBA" id="ARBA00004496"/>
    </source>
</evidence>
<evidence type="ECO:0000256" key="9">
    <source>
        <dbReference type="ARBA" id="ARBA00022741"/>
    </source>
</evidence>
<comment type="subunit">
    <text evidence="5 16">Homodimer.</text>
</comment>
<dbReference type="CDD" id="cd24015">
    <property type="entry name" value="ASKHA_NBD_PanK-III"/>
    <property type="match status" value="1"/>
</dbReference>
<comment type="cofactor">
    <cofactor evidence="16">
        <name>NH4(+)</name>
        <dbReference type="ChEBI" id="CHEBI:28938"/>
    </cofactor>
    <cofactor evidence="16">
        <name>K(+)</name>
        <dbReference type="ChEBI" id="CHEBI:29103"/>
    </cofactor>
    <text evidence="16">A monovalent cation. Ammonium or potassium.</text>
</comment>
<dbReference type="GO" id="GO:0005737">
    <property type="term" value="C:cytoplasm"/>
    <property type="evidence" value="ECO:0007669"/>
    <property type="project" value="UniProtKB-SubCell"/>
</dbReference>
<evidence type="ECO:0000313" key="18">
    <source>
        <dbReference type="Proteomes" id="UP000095706"/>
    </source>
</evidence>
<evidence type="ECO:0000256" key="5">
    <source>
        <dbReference type="ARBA" id="ARBA00011738"/>
    </source>
</evidence>
<dbReference type="EMBL" id="CYYV01000017">
    <property type="protein sequence ID" value="CUO85596.1"/>
    <property type="molecule type" value="Genomic_DNA"/>
</dbReference>
<evidence type="ECO:0000256" key="11">
    <source>
        <dbReference type="ARBA" id="ARBA00022840"/>
    </source>
</evidence>
<dbReference type="PANTHER" id="PTHR34265:SF1">
    <property type="entry name" value="TYPE III PANTOTHENATE KINASE"/>
    <property type="match status" value="1"/>
</dbReference>